<comment type="caution">
    <text evidence="2">The sequence shown here is derived from an EMBL/GenBank/DDBJ whole genome shotgun (WGS) entry which is preliminary data.</text>
</comment>
<dbReference type="AlphaFoldDB" id="A0A165VMJ7"/>
<keyword evidence="1" id="KW-0812">Transmembrane</keyword>
<keyword evidence="1" id="KW-0472">Membrane</keyword>
<dbReference type="EMBL" id="LMCB01000089">
    <property type="protein sequence ID" value="KZL14462.1"/>
    <property type="molecule type" value="Genomic_DNA"/>
</dbReference>
<organism evidence="2 3">
    <name type="scientific">Pseudovibrio axinellae</name>
    <dbReference type="NCBI Taxonomy" id="989403"/>
    <lineage>
        <taxon>Bacteria</taxon>
        <taxon>Pseudomonadati</taxon>
        <taxon>Pseudomonadota</taxon>
        <taxon>Alphaproteobacteria</taxon>
        <taxon>Hyphomicrobiales</taxon>
        <taxon>Stappiaceae</taxon>
        <taxon>Pseudovibrio</taxon>
    </lineage>
</organism>
<evidence type="ECO:0000313" key="2">
    <source>
        <dbReference type="EMBL" id="KZL14462.1"/>
    </source>
</evidence>
<keyword evidence="3" id="KW-1185">Reference proteome</keyword>
<evidence type="ECO:0000313" key="3">
    <source>
        <dbReference type="Proteomes" id="UP000076577"/>
    </source>
</evidence>
<feature type="transmembrane region" description="Helical" evidence="1">
    <location>
        <begin position="28"/>
        <end position="50"/>
    </location>
</feature>
<reference evidence="2 3" key="1">
    <citation type="journal article" date="2016" name="Front. Microbiol.">
        <title>Comparative Genomic Analysis Reveals a Diverse Repertoire of Genes Involved in Prokaryote-Eukaryote Interactions within the Pseudovibrio Genus.</title>
        <authorList>
            <person name="Romano S."/>
            <person name="Fernandez-Guerra A."/>
            <person name="Reen F.J."/>
            <person name="Glockner F.O."/>
            <person name="Crowley S.P."/>
            <person name="O'Sullivan O."/>
            <person name="Cotter P.D."/>
            <person name="Adams C."/>
            <person name="Dobson A.D."/>
            <person name="O'Gara F."/>
        </authorList>
    </citation>
    <scope>NUCLEOTIDE SEQUENCE [LARGE SCALE GENOMIC DNA]</scope>
    <source>
        <strain evidence="2 3">Ad2</strain>
    </source>
</reference>
<dbReference type="Proteomes" id="UP000076577">
    <property type="component" value="Unassembled WGS sequence"/>
</dbReference>
<protein>
    <submittedName>
        <fullName evidence="2">Uncharacterized protein</fullName>
    </submittedName>
</protein>
<accession>A0A165VMJ7</accession>
<sequence length="73" mass="8372">MLRVLLFLGVSDHGIYTFHWDLSINEPLGHLGSGVLFYLWAFFSLFVRWCGPSILWNHRLALCDLFSSVASVE</sequence>
<proteinExistence type="predicted"/>
<name>A0A165VMJ7_9HYPH</name>
<evidence type="ECO:0000256" key="1">
    <source>
        <dbReference type="SAM" id="Phobius"/>
    </source>
</evidence>
<keyword evidence="1" id="KW-1133">Transmembrane helix</keyword>
<gene>
    <name evidence="2" type="ORF">PsAD2_03757</name>
</gene>